<dbReference type="AlphaFoldDB" id="A0AAV0KPW1"/>
<gene>
    <name evidence="1" type="ORF">LITE_LOCUS19763</name>
</gene>
<evidence type="ECO:0000313" key="2">
    <source>
        <dbReference type="Proteomes" id="UP001154282"/>
    </source>
</evidence>
<proteinExistence type="predicted"/>
<accession>A0AAV0KPW1</accession>
<reference evidence="1" key="1">
    <citation type="submission" date="2022-08" db="EMBL/GenBank/DDBJ databases">
        <authorList>
            <person name="Gutierrez-Valencia J."/>
        </authorList>
    </citation>
    <scope>NUCLEOTIDE SEQUENCE</scope>
</reference>
<evidence type="ECO:0000313" key="1">
    <source>
        <dbReference type="EMBL" id="CAI0424036.1"/>
    </source>
</evidence>
<protein>
    <submittedName>
        <fullName evidence="1">Uncharacterized protein</fullName>
    </submittedName>
</protein>
<dbReference type="EMBL" id="CAMGYJ010000005">
    <property type="protein sequence ID" value="CAI0424036.1"/>
    <property type="molecule type" value="Genomic_DNA"/>
</dbReference>
<sequence length="59" mass="6573">MESSSSLPVSSSPMNELRRRVREALKMMDQFLSIPLVTSMSDQTIVWPGSACKILETLS</sequence>
<keyword evidence="2" id="KW-1185">Reference proteome</keyword>
<organism evidence="1 2">
    <name type="scientific">Linum tenue</name>
    <dbReference type="NCBI Taxonomy" id="586396"/>
    <lineage>
        <taxon>Eukaryota</taxon>
        <taxon>Viridiplantae</taxon>
        <taxon>Streptophyta</taxon>
        <taxon>Embryophyta</taxon>
        <taxon>Tracheophyta</taxon>
        <taxon>Spermatophyta</taxon>
        <taxon>Magnoliopsida</taxon>
        <taxon>eudicotyledons</taxon>
        <taxon>Gunneridae</taxon>
        <taxon>Pentapetalae</taxon>
        <taxon>rosids</taxon>
        <taxon>fabids</taxon>
        <taxon>Malpighiales</taxon>
        <taxon>Linaceae</taxon>
        <taxon>Linum</taxon>
    </lineage>
</organism>
<feature type="non-terminal residue" evidence="1">
    <location>
        <position position="59"/>
    </location>
</feature>
<name>A0AAV0KPW1_9ROSI</name>
<comment type="caution">
    <text evidence="1">The sequence shown here is derived from an EMBL/GenBank/DDBJ whole genome shotgun (WGS) entry which is preliminary data.</text>
</comment>
<dbReference type="Proteomes" id="UP001154282">
    <property type="component" value="Unassembled WGS sequence"/>
</dbReference>